<sequence length="124" mass="14100">MIKCKAVEAAKRLEALQIHKVVGAGKKCLPKLVQIRQRSKKFQLTAIEEEKIYRLAELIGISLDIPYEVESLLLIAEIDIIADLISSVKKSVGLLKELDEDIIECEESDNDFYIQFSTYCINRT</sequence>
<proteinExistence type="predicted"/>
<protein>
    <submittedName>
        <fullName evidence="1">Uncharacterized protein</fullName>
    </submittedName>
</protein>
<organism evidence="1">
    <name type="scientific">Siphoviridae sp. ctwhn18</name>
    <dbReference type="NCBI Taxonomy" id="2825733"/>
    <lineage>
        <taxon>Viruses</taxon>
        <taxon>Duplodnaviria</taxon>
        <taxon>Heunggongvirae</taxon>
        <taxon>Uroviricota</taxon>
        <taxon>Caudoviricetes</taxon>
    </lineage>
</organism>
<name>A0A8S5P098_9CAUD</name>
<reference evidence="1" key="1">
    <citation type="journal article" date="2021" name="Proc. Natl. Acad. Sci. U.S.A.">
        <title>A Catalog of Tens of Thousands of Viruses from Human Metagenomes Reveals Hidden Associations with Chronic Diseases.</title>
        <authorList>
            <person name="Tisza M.J."/>
            <person name="Buck C.B."/>
        </authorList>
    </citation>
    <scope>NUCLEOTIDE SEQUENCE</scope>
    <source>
        <strain evidence="1">Ctwhn18</strain>
    </source>
</reference>
<accession>A0A8S5P098</accession>
<dbReference type="EMBL" id="BK015295">
    <property type="protein sequence ID" value="DAD99872.1"/>
    <property type="molecule type" value="Genomic_DNA"/>
</dbReference>
<evidence type="ECO:0000313" key="1">
    <source>
        <dbReference type="EMBL" id="DAD99872.1"/>
    </source>
</evidence>